<accession>A0A517NLP6</accession>
<evidence type="ECO:0000313" key="2">
    <source>
        <dbReference type="EMBL" id="QDT07993.1"/>
    </source>
</evidence>
<feature type="region of interest" description="Disordered" evidence="1">
    <location>
        <begin position="1"/>
        <end position="26"/>
    </location>
</feature>
<dbReference type="AlphaFoldDB" id="A0A517NLP6"/>
<evidence type="ECO:0000256" key="1">
    <source>
        <dbReference type="SAM" id="MobiDB-lite"/>
    </source>
</evidence>
<evidence type="ECO:0000313" key="3">
    <source>
        <dbReference type="Proteomes" id="UP000318538"/>
    </source>
</evidence>
<dbReference type="EMBL" id="CP036525">
    <property type="protein sequence ID" value="QDT07993.1"/>
    <property type="molecule type" value="Genomic_DNA"/>
</dbReference>
<dbReference type="KEGG" id="rlc:K227x_64230"/>
<dbReference type="RefSeq" id="WP_145176744.1">
    <property type="nucleotide sequence ID" value="NZ_CP036525.1"/>
</dbReference>
<dbReference type="Proteomes" id="UP000318538">
    <property type="component" value="Chromosome"/>
</dbReference>
<name>A0A517NLP6_9BACT</name>
<feature type="compositionally biased region" description="Basic and acidic residues" evidence="1">
    <location>
        <begin position="1"/>
        <end position="10"/>
    </location>
</feature>
<reference evidence="2 3" key="1">
    <citation type="submission" date="2019-02" db="EMBL/GenBank/DDBJ databases">
        <title>Deep-cultivation of Planctomycetes and their phenomic and genomic characterization uncovers novel biology.</title>
        <authorList>
            <person name="Wiegand S."/>
            <person name="Jogler M."/>
            <person name="Boedeker C."/>
            <person name="Pinto D."/>
            <person name="Vollmers J."/>
            <person name="Rivas-Marin E."/>
            <person name="Kohn T."/>
            <person name="Peeters S.H."/>
            <person name="Heuer A."/>
            <person name="Rast P."/>
            <person name="Oberbeckmann S."/>
            <person name="Bunk B."/>
            <person name="Jeske O."/>
            <person name="Meyerdierks A."/>
            <person name="Storesund J.E."/>
            <person name="Kallscheuer N."/>
            <person name="Luecker S."/>
            <person name="Lage O.M."/>
            <person name="Pohl T."/>
            <person name="Merkel B.J."/>
            <person name="Hornburger P."/>
            <person name="Mueller R.-W."/>
            <person name="Bruemmer F."/>
            <person name="Labrenz M."/>
            <person name="Spormann A.M."/>
            <person name="Op den Camp H."/>
            <person name="Overmann J."/>
            <person name="Amann R."/>
            <person name="Jetten M.S.M."/>
            <person name="Mascher T."/>
            <person name="Medema M.H."/>
            <person name="Devos D.P."/>
            <person name="Kaster A.-K."/>
            <person name="Ovreas L."/>
            <person name="Rohde M."/>
            <person name="Galperin M.Y."/>
            <person name="Jogler C."/>
        </authorList>
    </citation>
    <scope>NUCLEOTIDE SEQUENCE [LARGE SCALE GENOMIC DNA]</scope>
    <source>
        <strain evidence="2 3">K22_7</strain>
    </source>
</reference>
<protein>
    <submittedName>
        <fullName evidence="2">Uncharacterized protein</fullName>
    </submittedName>
</protein>
<organism evidence="2 3">
    <name type="scientific">Rubripirellula lacrimiformis</name>
    <dbReference type="NCBI Taxonomy" id="1930273"/>
    <lineage>
        <taxon>Bacteria</taxon>
        <taxon>Pseudomonadati</taxon>
        <taxon>Planctomycetota</taxon>
        <taxon>Planctomycetia</taxon>
        <taxon>Pirellulales</taxon>
        <taxon>Pirellulaceae</taxon>
        <taxon>Rubripirellula</taxon>
    </lineage>
</organism>
<keyword evidence="3" id="KW-1185">Reference proteome</keyword>
<gene>
    <name evidence="2" type="ORF">K227x_64230</name>
</gene>
<proteinExistence type="predicted"/>
<sequence length="92" mass="9282">MAKTTADKTADNPPAKSPAPAKPADPSAAQIITRVCGVGIVGAQQTATLIGPDACGQIEAIYNGKRKDKADAIRGVIGKATPTKADPESPKS</sequence>